<keyword evidence="4 6" id="KW-1133">Transmembrane helix</keyword>
<evidence type="ECO:0008006" key="8">
    <source>
        <dbReference type="Google" id="ProtNLM"/>
    </source>
</evidence>
<feature type="transmembrane region" description="Helical" evidence="6">
    <location>
        <begin position="41"/>
        <end position="63"/>
    </location>
</feature>
<evidence type="ECO:0000256" key="6">
    <source>
        <dbReference type="SAM" id="Phobius"/>
    </source>
</evidence>
<evidence type="ECO:0000313" key="7">
    <source>
        <dbReference type="EMBL" id="CDS08259.1"/>
    </source>
</evidence>
<dbReference type="InterPro" id="IPR005344">
    <property type="entry name" value="TMEM33/Pom33"/>
</dbReference>
<protein>
    <recommendedName>
        <fullName evidence="8">TLC domain-containing protein</fullName>
    </recommendedName>
</protein>
<dbReference type="GO" id="GO:0061024">
    <property type="term" value="P:membrane organization"/>
    <property type="evidence" value="ECO:0007669"/>
    <property type="project" value="TreeGrafter"/>
</dbReference>
<comment type="subcellular location">
    <subcellularLocation>
        <location evidence="1">Membrane</location>
        <topology evidence="1">Multi-pass membrane protein</topology>
    </subcellularLocation>
</comment>
<dbReference type="GO" id="GO:0016020">
    <property type="term" value="C:membrane"/>
    <property type="evidence" value="ECO:0007669"/>
    <property type="project" value="UniProtKB-SubCell"/>
</dbReference>
<accession>A0A077WMH8</accession>
<dbReference type="PANTHER" id="PTHR12703:SF4">
    <property type="entry name" value="TRANSMEMBRANE PROTEIN 33"/>
    <property type="match status" value="1"/>
</dbReference>
<dbReference type="InterPro" id="IPR051645">
    <property type="entry name" value="PER33/POM33_regulator"/>
</dbReference>
<evidence type="ECO:0000256" key="3">
    <source>
        <dbReference type="ARBA" id="ARBA00022692"/>
    </source>
</evidence>
<gene>
    <name evidence="7" type="ORF">LRAMOSA02207</name>
</gene>
<keyword evidence="3 6" id="KW-0812">Transmembrane</keyword>
<evidence type="ECO:0000256" key="4">
    <source>
        <dbReference type="ARBA" id="ARBA00022989"/>
    </source>
</evidence>
<feature type="transmembrane region" description="Helical" evidence="6">
    <location>
        <begin position="143"/>
        <end position="165"/>
    </location>
</feature>
<evidence type="ECO:0000256" key="2">
    <source>
        <dbReference type="ARBA" id="ARBA00007322"/>
    </source>
</evidence>
<comment type="similarity">
    <text evidence="2">Belongs to the PER33/POM33 family.</text>
</comment>
<sequence>MQPVMTLFKSLQFAWFVGHVTTLVCSAIYLFLTICSHPSNLLYRLTLSSALISYGIVVFKSYGMPRPSWLYVQQLATDENMHYLGLALFWLMSNRVSIVLIPYATYSWFHTLSYIRTTWIHDKKLQQQIKTWTNTNYSTGMRFVAIIEVAFITGMLLLGVFRLHFLPLIVHGHFLRFRYLSSSYTRTAFHDLDLIIAPQVPDPLKSTYSAFRNMLIRYAHQ</sequence>
<evidence type="ECO:0000256" key="5">
    <source>
        <dbReference type="ARBA" id="ARBA00023136"/>
    </source>
</evidence>
<feature type="transmembrane region" description="Helical" evidence="6">
    <location>
        <begin position="83"/>
        <end position="106"/>
    </location>
</feature>
<dbReference type="PANTHER" id="PTHR12703">
    <property type="entry name" value="TRANSMEMBRANE PROTEIN 33"/>
    <property type="match status" value="1"/>
</dbReference>
<reference evidence="7" key="1">
    <citation type="journal article" date="2014" name="Genome Announc.">
        <title>De novo whole-genome sequence and genome annotation of Lichtheimia ramosa.</title>
        <authorList>
            <person name="Linde J."/>
            <person name="Schwartze V."/>
            <person name="Binder U."/>
            <person name="Lass-Florl C."/>
            <person name="Voigt K."/>
            <person name="Horn F."/>
        </authorList>
    </citation>
    <scope>NUCLEOTIDE SEQUENCE</scope>
    <source>
        <strain evidence="7">JMRC FSU:6197</strain>
    </source>
</reference>
<dbReference type="Pfam" id="PF03661">
    <property type="entry name" value="TMEM33_Pom33"/>
    <property type="match status" value="1"/>
</dbReference>
<dbReference type="OrthoDB" id="5581259at2759"/>
<dbReference type="EMBL" id="LK023324">
    <property type="protein sequence ID" value="CDS08259.1"/>
    <property type="molecule type" value="Genomic_DNA"/>
</dbReference>
<evidence type="ECO:0000256" key="1">
    <source>
        <dbReference type="ARBA" id="ARBA00004141"/>
    </source>
</evidence>
<proteinExistence type="inferred from homology"/>
<organism evidence="7">
    <name type="scientific">Lichtheimia ramosa</name>
    <dbReference type="NCBI Taxonomy" id="688394"/>
    <lineage>
        <taxon>Eukaryota</taxon>
        <taxon>Fungi</taxon>
        <taxon>Fungi incertae sedis</taxon>
        <taxon>Mucoromycota</taxon>
        <taxon>Mucoromycotina</taxon>
        <taxon>Mucoromycetes</taxon>
        <taxon>Mucorales</taxon>
        <taxon>Lichtheimiaceae</taxon>
        <taxon>Lichtheimia</taxon>
    </lineage>
</organism>
<name>A0A077WMH8_9FUNG</name>
<dbReference type="GO" id="GO:0071786">
    <property type="term" value="P:endoplasmic reticulum tubular network organization"/>
    <property type="evidence" value="ECO:0007669"/>
    <property type="project" value="TreeGrafter"/>
</dbReference>
<feature type="transmembrane region" description="Helical" evidence="6">
    <location>
        <begin position="12"/>
        <end position="34"/>
    </location>
</feature>
<keyword evidence="5 6" id="KW-0472">Membrane</keyword>
<dbReference type="AlphaFoldDB" id="A0A077WMH8"/>
<dbReference type="GO" id="GO:0005783">
    <property type="term" value="C:endoplasmic reticulum"/>
    <property type="evidence" value="ECO:0007669"/>
    <property type="project" value="TreeGrafter"/>
</dbReference>